<keyword evidence="4" id="KW-1015">Disulfide bond</keyword>
<keyword evidence="8" id="KW-1185">Reference proteome</keyword>
<dbReference type="EMBL" id="NEDP02000090">
    <property type="protein sequence ID" value="OWF56773.1"/>
    <property type="molecule type" value="Genomic_DNA"/>
</dbReference>
<proteinExistence type="inferred from homology"/>
<keyword evidence="5" id="KW-1133">Transmembrane helix</keyword>
<feature type="disulfide bond" description="Redox-active" evidence="4">
    <location>
        <begin position="149"/>
        <end position="153"/>
    </location>
</feature>
<feature type="domain" description="Thioredoxin" evidence="6">
    <location>
        <begin position="94"/>
        <end position="275"/>
    </location>
</feature>
<dbReference type="Proteomes" id="UP000242188">
    <property type="component" value="Unassembled WGS sequence"/>
</dbReference>
<dbReference type="GO" id="GO:0033617">
    <property type="term" value="P:mitochondrial respiratory chain complex IV assembly"/>
    <property type="evidence" value="ECO:0007669"/>
    <property type="project" value="TreeGrafter"/>
</dbReference>
<dbReference type="SUPFAM" id="SSF52833">
    <property type="entry name" value="Thioredoxin-like"/>
    <property type="match status" value="1"/>
</dbReference>
<feature type="binding site" evidence="3">
    <location>
        <position position="149"/>
    </location>
    <ligand>
        <name>Cu cation</name>
        <dbReference type="ChEBI" id="CHEBI:23378"/>
    </ligand>
</feature>
<dbReference type="STRING" id="6573.A0A210R6U3"/>
<keyword evidence="5" id="KW-0812">Transmembrane</keyword>
<dbReference type="PANTHER" id="PTHR12151">
    <property type="entry name" value="ELECTRON TRANSPORT PROTIN SCO1/SENC FAMILY MEMBER"/>
    <property type="match status" value="1"/>
</dbReference>
<dbReference type="GO" id="GO:0046872">
    <property type="term" value="F:metal ion binding"/>
    <property type="evidence" value="ECO:0007669"/>
    <property type="project" value="UniProtKB-KW"/>
</dbReference>
<evidence type="ECO:0000256" key="3">
    <source>
        <dbReference type="PIRSR" id="PIRSR603782-1"/>
    </source>
</evidence>
<dbReference type="PANTHER" id="PTHR12151:SF5">
    <property type="entry name" value="AT19154P"/>
    <property type="match status" value="1"/>
</dbReference>
<dbReference type="OrthoDB" id="270009at2759"/>
<dbReference type="AlphaFoldDB" id="A0A210R6U3"/>
<evidence type="ECO:0000313" key="8">
    <source>
        <dbReference type="Proteomes" id="UP000242188"/>
    </source>
</evidence>
<name>A0A210R6U3_MIZYE</name>
<protein>
    <submittedName>
        <fullName evidence="7">SCO1-like protein</fullName>
    </submittedName>
</protein>
<dbReference type="Gene3D" id="3.40.30.10">
    <property type="entry name" value="Glutaredoxin"/>
    <property type="match status" value="1"/>
</dbReference>
<organism evidence="7 8">
    <name type="scientific">Mizuhopecten yessoensis</name>
    <name type="common">Japanese scallop</name>
    <name type="synonym">Patinopecten yessoensis</name>
    <dbReference type="NCBI Taxonomy" id="6573"/>
    <lineage>
        <taxon>Eukaryota</taxon>
        <taxon>Metazoa</taxon>
        <taxon>Spiralia</taxon>
        <taxon>Lophotrochozoa</taxon>
        <taxon>Mollusca</taxon>
        <taxon>Bivalvia</taxon>
        <taxon>Autobranchia</taxon>
        <taxon>Pteriomorphia</taxon>
        <taxon>Pectinida</taxon>
        <taxon>Pectinoidea</taxon>
        <taxon>Pectinidae</taxon>
        <taxon>Mizuhopecten</taxon>
    </lineage>
</organism>
<dbReference type="FunFam" id="3.40.30.10:FF:000013">
    <property type="entry name" value="Blast:Protein SCO1 homolog, mitochondrial"/>
    <property type="match status" value="1"/>
</dbReference>
<feature type="binding site" evidence="3">
    <location>
        <position position="153"/>
    </location>
    <ligand>
        <name>Cu cation</name>
        <dbReference type="ChEBI" id="CHEBI:23378"/>
    </ligand>
</feature>
<keyword evidence="2 3" id="KW-0186">Copper</keyword>
<feature type="transmembrane region" description="Helical" evidence="5">
    <location>
        <begin position="72"/>
        <end position="91"/>
    </location>
</feature>
<dbReference type="GO" id="GO:0005739">
    <property type="term" value="C:mitochondrion"/>
    <property type="evidence" value="ECO:0007669"/>
    <property type="project" value="GOC"/>
</dbReference>
<evidence type="ECO:0000256" key="4">
    <source>
        <dbReference type="PIRSR" id="PIRSR603782-2"/>
    </source>
</evidence>
<evidence type="ECO:0000313" key="7">
    <source>
        <dbReference type="EMBL" id="OWF56773.1"/>
    </source>
</evidence>
<evidence type="ECO:0000256" key="2">
    <source>
        <dbReference type="ARBA" id="ARBA00023008"/>
    </source>
</evidence>
<accession>A0A210R6U3</accession>
<dbReference type="CDD" id="cd02968">
    <property type="entry name" value="SCO"/>
    <property type="match status" value="1"/>
</dbReference>
<keyword evidence="3" id="KW-0479">Metal-binding</keyword>
<evidence type="ECO:0000259" key="6">
    <source>
        <dbReference type="PROSITE" id="PS51352"/>
    </source>
</evidence>
<evidence type="ECO:0000256" key="5">
    <source>
        <dbReference type="SAM" id="Phobius"/>
    </source>
</evidence>
<dbReference type="InterPro" id="IPR036249">
    <property type="entry name" value="Thioredoxin-like_sf"/>
</dbReference>
<dbReference type="Pfam" id="PF02630">
    <property type="entry name" value="SCO1-SenC"/>
    <property type="match status" value="1"/>
</dbReference>
<sequence length="284" mass="32678">MEGVLAQRLCSKYMHRLFNSTRNFSRLHYCSRMPVQRTLYTRNTSLLKRTQLKPSQNEIRGAATRPAGNKNVAWAVTLALTGVGGIAYYVIDNMAQKSKKVKIKQETQVVGKIEIGGKPWTLTDHNGVTRTDKDFEGQWVLFYFGFTHCPDVCPEELDKLAKVEAVFRQRNDLPSIQLLFVTLDPERDTPKAIKKYCKEFSPTLLGLTGTAEQLESMRKIYRIFFSTGPVDDSGDYLIDHAIISYLVRPDGSFADYYPKRVDKKTMVQQIEIKMKRYEKEKKKE</sequence>
<gene>
    <name evidence="7" type="ORF">KP79_PYT21680</name>
</gene>
<dbReference type="InterPro" id="IPR003782">
    <property type="entry name" value="SCO1/SenC"/>
</dbReference>
<evidence type="ECO:0000256" key="1">
    <source>
        <dbReference type="ARBA" id="ARBA00010996"/>
    </source>
</evidence>
<keyword evidence="5" id="KW-0472">Membrane</keyword>
<comment type="caution">
    <text evidence="7">The sequence shown here is derived from an EMBL/GenBank/DDBJ whole genome shotgun (WGS) entry which is preliminary data.</text>
</comment>
<comment type="similarity">
    <text evidence="1">Belongs to the SCO1/2 family.</text>
</comment>
<dbReference type="PROSITE" id="PS51352">
    <property type="entry name" value="THIOREDOXIN_2"/>
    <property type="match status" value="1"/>
</dbReference>
<dbReference type="InterPro" id="IPR013766">
    <property type="entry name" value="Thioredoxin_domain"/>
</dbReference>
<reference evidence="7 8" key="1">
    <citation type="journal article" date="2017" name="Nat. Ecol. Evol.">
        <title>Scallop genome provides insights into evolution of bilaterian karyotype and development.</title>
        <authorList>
            <person name="Wang S."/>
            <person name="Zhang J."/>
            <person name="Jiao W."/>
            <person name="Li J."/>
            <person name="Xun X."/>
            <person name="Sun Y."/>
            <person name="Guo X."/>
            <person name="Huan P."/>
            <person name="Dong B."/>
            <person name="Zhang L."/>
            <person name="Hu X."/>
            <person name="Sun X."/>
            <person name="Wang J."/>
            <person name="Zhao C."/>
            <person name="Wang Y."/>
            <person name="Wang D."/>
            <person name="Huang X."/>
            <person name="Wang R."/>
            <person name="Lv J."/>
            <person name="Li Y."/>
            <person name="Zhang Z."/>
            <person name="Liu B."/>
            <person name="Lu W."/>
            <person name="Hui Y."/>
            <person name="Liang J."/>
            <person name="Zhou Z."/>
            <person name="Hou R."/>
            <person name="Li X."/>
            <person name="Liu Y."/>
            <person name="Li H."/>
            <person name="Ning X."/>
            <person name="Lin Y."/>
            <person name="Zhao L."/>
            <person name="Xing Q."/>
            <person name="Dou J."/>
            <person name="Li Y."/>
            <person name="Mao J."/>
            <person name="Guo H."/>
            <person name="Dou H."/>
            <person name="Li T."/>
            <person name="Mu C."/>
            <person name="Jiang W."/>
            <person name="Fu Q."/>
            <person name="Fu X."/>
            <person name="Miao Y."/>
            <person name="Liu J."/>
            <person name="Yu Q."/>
            <person name="Li R."/>
            <person name="Liao H."/>
            <person name="Li X."/>
            <person name="Kong Y."/>
            <person name="Jiang Z."/>
            <person name="Chourrout D."/>
            <person name="Li R."/>
            <person name="Bao Z."/>
        </authorList>
    </citation>
    <scope>NUCLEOTIDE SEQUENCE [LARGE SCALE GENOMIC DNA]</scope>
    <source>
        <strain evidence="7 8">PY_sf001</strain>
    </source>
</reference>
<feature type="binding site" evidence="3">
    <location>
        <position position="240"/>
    </location>
    <ligand>
        <name>Cu cation</name>
        <dbReference type="ChEBI" id="CHEBI:23378"/>
    </ligand>
</feature>